<gene>
    <name evidence="1" type="ORF">ARD30_13140</name>
    <name evidence="2" type="ORF">SAMN05660750_04954</name>
</gene>
<dbReference type="RefSeq" id="WP_055728223.1">
    <property type="nucleotide sequence ID" value="NZ_FUYX01000023.1"/>
</dbReference>
<dbReference type="STRING" id="53254.SAMN05660750_04954"/>
<evidence type="ECO:0000313" key="1">
    <source>
        <dbReference type="EMBL" id="KQK30477.1"/>
    </source>
</evidence>
<evidence type="ECO:0000313" key="3">
    <source>
        <dbReference type="Proteomes" id="UP000051562"/>
    </source>
</evidence>
<dbReference type="AlphaFoldDB" id="A0A0Q3I6M4"/>
<dbReference type="InterPro" id="IPR017853">
    <property type="entry name" value="GH"/>
</dbReference>
<organism evidence="1 3">
    <name type="scientific">Bosea thiooxidans</name>
    <dbReference type="NCBI Taxonomy" id="53254"/>
    <lineage>
        <taxon>Bacteria</taxon>
        <taxon>Pseudomonadati</taxon>
        <taxon>Pseudomonadota</taxon>
        <taxon>Alphaproteobacteria</taxon>
        <taxon>Hyphomicrobiales</taxon>
        <taxon>Boseaceae</taxon>
        <taxon>Bosea</taxon>
    </lineage>
</organism>
<dbReference type="EMBL" id="LMAR01000035">
    <property type="protein sequence ID" value="KQK30477.1"/>
    <property type="molecule type" value="Genomic_DNA"/>
</dbReference>
<dbReference type="Proteomes" id="UP000190130">
    <property type="component" value="Unassembled WGS sequence"/>
</dbReference>
<dbReference type="SUPFAM" id="SSF51445">
    <property type="entry name" value="(Trans)glycosidases"/>
    <property type="match status" value="1"/>
</dbReference>
<evidence type="ECO:0000313" key="4">
    <source>
        <dbReference type="Proteomes" id="UP000190130"/>
    </source>
</evidence>
<reference evidence="1 3" key="1">
    <citation type="submission" date="2015-10" db="EMBL/GenBank/DDBJ databases">
        <title>Draft genome of Bosea thiooxidans.</title>
        <authorList>
            <person name="Wang X."/>
        </authorList>
    </citation>
    <scope>NUCLEOTIDE SEQUENCE [LARGE SCALE GENOMIC DNA]</scope>
    <source>
        <strain evidence="1 3">CGMCC 9174</strain>
    </source>
</reference>
<evidence type="ECO:0000313" key="2">
    <source>
        <dbReference type="EMBL" id="SKC16366.1"/>
    </source>
</evidence>
<dbReference type="EMBL" id="FUYX01000023">
    <property type="protein sequence ID" value="SKC16366.1"/>
    <property type="molecule type" value="Genomic_DNA"/>
</dbReference>
<sequence length="577" mass="65715">MARFSTRAIEVHSGYVWNFDWVRKTIEFARRHDMTSLALHRNDIVDMVVYPGKLFGASGAGTNIFERYREIFPKLYKYTPTRRSGPYQRRDYLRRVIDLAARNGIDVWFENKELSFPDILLELNPQLVKNGTLCPNDPFWWDFVDTKYTELFQDLPGIAGIITAPGTGESRLAISSNRCTCEACRGSTPQGWYRKLIMAMHKPIRAAGRELVVRDFVFDKKAQTELAETIAGLPSDVIVSLKNTPHDYYPTFPDNPRLGDVGDHRQWVEFDTMGQYFGWGIGPAVITDDYRRRMETALRHGVVGMILRTDWESLDGHSCFHTPNRLNLHAAAALALNADVGDREIHRSWLTETGMTEPGAAKDELDAAADWNVRLFANSWEIVSKSLFVNDCVFSDSSNYPISLDHAWWLAEEKNSLKDWDPSKENALETSEDNIRRILAEKDEALRLVELQPGLARERPAALTEAAHRDLVGRMETFRLYVAGWRAAVRACIFTRFLLDHPGREDAFGIEMRAASEEAFDLLRTLADEMRSYAAATDQHFSAYNMLGWERLLTLRDDLSGRLAALSERAPDPVPAE</sequence>
<dbReference type="Proteomes" id="UP000051562">
    <property type="component" value="Unassembled WGS sequence"/>
</dbReference>
<name>A0A0Q3I6M4_9HYPH</name>
<keyword evidence="3" id="KW-1185">Reference proteome</keyword>
<dbReference type="Gene3D" id="3.20.20.80">
    <property type="entry name" value="Glycosidases"/>
    <property type="match status" value="1"/>
</dbReference>
<reference evidence="2 4" key="2">
    <citation type="submission" date="2017-02" db="EMBL/GenBank/DDBJ databases">
        <authorList>
            <person name="Peterson S.W."/>
        </authorList>
    </citation>
    <scope>NUCLEOTIDE SEQUENCE [LARGE SCALE GENOMIC DNA]</scope>
    <source>
        <strain evidence="2 4">DSM 9653</strain>
    </source>
</reference>
<proteinExistence type="predicted"/>
<evidence type="ECO:0008006" key="5">
    <source>
        <dbReference type="Google" id="ProtNLM"/>
    </source>
</evidence>
<accession>A0A0Q3I6M4</accession>
<protein>
    <recommendedName>
        <fullName evidence="5">Glycosyl hydrolase family 115</fullName>
    </recommendedName>
</protein>